<feature type="transmembrane region" description="Helical" evidence="1">
    <location>
        <begin position="294"/>
        <end position="311"/>
    </location>
</feature>
<feature type="transmembrane region" description="Helical" evidence="1">
    <location>
        <begin position="191"/>
        <end position="215"/>
    </location>
</feature>
<evidence type="ECO:0000313" key="2">
    <source>
        <dbReference type="EMBL" id="MDQ7936959.1"/>
    </source>
</evidence>
<dbReference type="Pfam" id="PF09586">
    <property type="entry name" value="YfhO"/>
    <property type="match status" value="1"/>
</dbReference>
<dbReference type="PANTHER" id="PTHR38454:SF1">
    <property type="entry name" value="INTEGRAL MEMBRANE PROTEIN"/>
    <property type="match status" value="1"/>
</dbReference>
<evidence type="ECO:0000313" key="3">
    <source>
        <dbReference type="Proteomes" id="UP001227831"/>
    </source>
</evidence>
<feature type="transmembrane region" description="Helical" evidence="1">
    <location>
        <begin position="159"/>
        <end position="179"/>
    </location>
</feature>
<reference evidence="2 3" key="1">
    <citation type="journal article" date="2023" name="Int. J. Syst. Evol. Microbiol.">
        <title>Lactiplantibacillus brownii sp. nov., a novel psychrotolerant species isolated from sauerkraut.</title>
        <authorList>
            <person name="Heng Y.C."/>
            <person name="Silvaraju S."/>
            <person name="Lee J.K.Y."/>
            <person name="Kittelmann S."/>
        </authorList>
    </citation>
    <scope>NUCLEOTIDE SEQUENCE [LARGE SCALE GENOMIC DNA]</scope>
    <source>
        <strain evidence="2 3">WILCCON 0030</strain>
    </source>
</reference>
<dbReference type="RefSeq" id="WP_308702742.1">
    <property type="nucleotide sequence ID" value="NZ_JAVCWF010000001.1"/>
</dbReference>
<dbReference type="PANTHER" id="PTHR38454">
    <property type="entry name" value="INTEGRAL MEMBRANE PROTEIN-RELATED"/>
    <property type="match status" value="1"/>
</dbReference>
<feature type="transmembrane region" description="Helical" evidence="1">
    <location>
        <begin position="351"/>
        <end position="370"/>
    </location>
</feature>
<organism evidence="2 3">
    <name type="scientific">Lactiplantibacillus brownii</name>
    <dbReference type="NCBI Taxonomy" id="3069269"/>
    <lineage>
        <taxon>Bacteria</taxon>
        <taxon>Bacillati</taxon>
        <taxon>Bacillota</taxon>
        <taxon>Bacilli</taxon>
        <taxon>Lactobacillales</taxon>
        <taxon>Lactobacillaceae</taxon>
        <taxon>Lactiplantibacillus</taxon>
    </lineage>
</organism>
<feature type="transmembrane region" description="Helical" evidence="1">
    <location>
        <begin position="235"/>
        <end position="256"/>
    </location>
</feature>
<dbReference type="InterPro" id="IPR018580">
    <property type="entry name" value="Uncharacterised_YfhO"/>
</dbReference>
<dbReference type="Proteomes" id="UP001227831">
    <property type="component" value="Unassembled WGS sequence"/>
</dbReference>
<keyword evidence="3" id="KW-1185">Reference proteome</keyword>
<feature type="transmembrane region" description="Helical" evidence="1">
    <location>
        <begin position="323"/>
        <end position="345"/>
    </location>
</feature>
<dbReference type="EMBL" id="JAVCWF010000001">
    <property type="protein sequence ID" value="MDQ7936959.1"/>
    <property type="molecule type" value="Genomic_DNA"/>
</dbReference>
<name>A0ABU1A7Q6_9LACO</name>
<gene>
    <name evidence="2" type="ORF">RA086_04790</name>
</gene>
<feature type="transmembrane region" description="Helical" evidence="1">
    <location>
        <begin position="12"/>
        <end position="30"/>
    </location>
</feature>
<accession>A0ABU1A7Q6</accession>
<protein>
    <submittedName>
        <fullName evidence="2">YfhO family protein</fullName>
    </submittedName>
</protein>
<feature type="transmembrane region" description="Helical" evidence="1">
    <location>
        <begin position="105"/>
        <end position="127"/>
    </location>
</feature>
<feature type="transmembrane region" description="Helical" evidence="1">
    <location>
        <begin position="434"/>
        <end position="455"/>
    </location>
</feature>
<feature type="transmembrane region" description="Helical" evidence="1">
    <location>
        <begin position="81"/>
        <end position="99"/>
    </location>
</feature>
<feature type="transmembrane region" description="Helical" evidence="1">
    <location>
        <begin position="382"/>
        <end position="399"/>
    </location>
</feature>
<evidence type="ECO:0000256" key="1">
    <source>
        <dbReference type="SAM" id="Phobius"/>
    </source>
</evidence>
<comment type="caution">
    <text evidence="2">The sequence shown here is derived from an EMBL/GenBank/DDBJ whole genome shotgun (WGS) entry which is preliminary data.</text>
</comment>
<proteinExistence type="predicted"/>
<feature type="transmembrane region" description="Helical" evidence="1">
    <location>
        <begin position="841"/>
        <end position="862"/>
    </location>
</feature>
<sequence length="873" mass="99729">MTSNRRLDKKIIYLFGLVFPMTVFLVVLALKGVHPFGSTALFSNDMDEQYIAFFSYYRRVLLSSPSQFLYSFSNGLGGNMIGIWAYYLLSPFNLILLFFPTNATATAVVVLTTLKIGFAGLSMTILLVHKNRKVNRLLVLLLSNSYALMSYVINYNSNIMWMDAVVLLPLVILGVERIIDRNKGVLYSVTLALVIITNYYTAYMTAIFVCIYFIWYLSLKKNVTFKIFASKGWLFVRNSMIAGIISAVIEMPNLYVLSQSKIQNQTSWSGNFLYNPLLLLVKTIGYYYDDTLPIIFVGSFALTLFVLYFFNQNISKKERAKTGLISLVLWLSACYDPTVIMWHAFQRPIGYRYQFMFVIGFWIIVIAFRSIENLTRVSFKSLVGLIEFFVLIVIFAIMVRKQFTLLNNAALFGTLLTEIIVVFLLYYLHRNKPLIVFGLIVVVSFQLGANAYFSYNGIALANNTKIDAYYNDLNLALKRIPKDTLKNSRVEKTFLRDSDKLNDSFQMGYNGGSVYSSTLQQSVAKFYRIIGQPSRPDNMNYFLSYTNGTVPMDTLLGFSYIFGQTRHDKKSPIMNNIESRYDLKTYKKLSEKKNVGIFKTDALPIAFVSNGNVGDVKLRNNTAIYNQQKIINGVFDNKTTYFKQLKVKVVKSQNVEKEELKRGQIIRKSGNGKSWVELSVNTSLSKLVYAEVRNQLLAKAKLTTDAGKVLSFHTLINNPIVLSIPNGGKDTIIRMEVEQDNLSLSDLRLFEFNGLRYKKDLKKVHAENQNNNIQVAGNKVSGTLKADQNNESIILSIPFEKGWQMHIDGEQVKYSKVFGTFMAVKVKKGTHHLEMNYVPPYLALGFIMSIIGILLLVFEFFYERKRQDFWRGN</sequence>
<feature type="transmembrane region" description="Helical" evidence="1">
    <location>
        <begin position="405"/>
        <end position="427"/>
    </location>
</feature>
<keyword evidence="1" id="KW-0812">Transmembrane</keyword>
<keyword evidence="1" id="KW-0472">Membrane</keyword>
<keyword evidence="1" id="KW-1133">Transmembrane helix</keyword>
<feature type="transmembrane region" description="Helical" evidence="1">
    <location>
        <begin position="268"/>
        <end position="288"/>
    </location>
</feature>